<dbReference type="CDD" id="cd00121">
    <property type="entry name" value="MATH"/>
    <property type="match status" value="1"/>
</dbReference>
<dbReference type="InterPro" id="IPR050804">
    <property type="entry name" value="MCC"/>
</dbReference>
<accession>R0FPW3</accession>
<dbReference type="Gene3D" id="2.60.210.10">
    <property type="entry name" value="Apoptosis, Tumor Necrosis Factor Receptor Associated Protein 2, Chain A"/>
    <property type="match status" value="1"/>
</dbReference>
<keyword evidence="1 2" id="KW-0175">Coiled coil</keyword>
<dbReference type="AlphaFoldDB" id="R0FPW3"/>
<evidence type="ECO:0000313" key="4">
    <source>
        <dbReference type="EMBL" id="EOA24557.1"/>
    </source>
</evidence>
<dbReference type="SMART" id="SM00061">
    <property type="entry name" value="MATH"/>
    <property type="match status" value="1"/>
</dbReference>
<evidence type="ECO:0000259" key="3">
    <source>
        <dbReference type="PROSITE" id="PS50144"/>
    </source>
</evidence>
<dbReference type="KEGG" id="crb:17884855"/>
<proteinExistence type="predicted"/>
<evidence type="ECO:0000256" key="1">
    <source>
        <dbReference type="ARBA" id="ARBA00023054"/>
    </source>
</evidence>
<keyword evidence="5" id="KW-1185">Reference proteome</keyword>
<sequence>MGNQADNKFTWMIKNFNTFFAERCTYSDIFVAGRCRWRLMAYPKGSYKHDYYGNHLSLYICVPDSESLPSGWSRNAKISFTIATQTLGELSHMREAEYWFDQENATQGFECMLRLSELHGRDNGLLVNGAVKVIAEVNVLEVIGKLDVPEEPKSIDIKGVQVLASQVESVNSLFEKYPSFASKLCSKNPQLQKTYLNIAQNLTEILCKSPEELSNGDLAEAYSALRFVTNAGFKLDWLEKKLKEAGKTRLHEIEQELKDLNLKCADMEALIIFLR</sequence>
<gene>
    <name evidence="4" type="ORF">CARUB_v10017815mg</name>
</gene>
<protein>
    <recommendedName>
        <fullName evidence="3">MATH domain-containing protein</fullName>
    </recommendedName>
</protein>
<reference evidence="5" key="1">
    <citation type="journal article" date="2013" name="Nat. Genet.">
        <title>The Capsella rubella genome and the genomic consequences of rapid mating system evolution.</title>
        <authorList>
            <person name="Slotte T."/>
            <person name="Hazzouri K.M."/>
            <person name="Agren J.A."/>
            <person name="Koenig D."/>
            <person name="Maumus F."/>
            <person name="Guo Y.L."/>
            <person name="Steige K."/>
            <person name="Platts A.E."/>
            <person name="Escobar J.S."/>
            <person name="Newman L.K."/>
            <person name="Wang W."/>
            <person name="Mandakova T."/>
            <person name="Vello E."/>
            <person name="Smith L.M."/>
            <person name="Henz S.R."/>
            <person name="Steffen J."/>
            <person name="Takuno S."/>
            <person name="Brandvain Y."/>
            <person name="Coop G."/>
            <person name="Andolfatto P."/>
            <person name="Hu T.T."/>
            <person name="Blanchette M."/>
            <person name="Clark R.M."/>
            <person name="Quesneville H."/>
            <person name="Nordborg M."/>
            <person name="Gaut B.S."/>
            <person name="Lysak M.A."/>
            <person name="Jenkins J."/>
            <person name="Grimwood J."/>
            <person name="Chapman J."/>
            <person name="Prochnik S."/>
            <person name="Shu S."/>
            <person name="Rokhsar D."/>
            <person name="Schmutz J."/>
            <person name="Weigel D."/>
            <person name="Wright S.I."/>
        </authorList>
    </citation>
    <scope>NUCLEOTIDE SEQUENCE [LARGE SCALE GENOMIC DNA]</scope>
    <source>
        <strain evidence="5">cv. Monte Gargano</strain>
    </source>
</reference>
<dbReference type="SUPFAM" id="SSF49599">
    <property type="entry name" value="TRAF domain-like"/>
    <property type="match status" value="1"/>
</dbReference>
<evidence type="ECO:0000313" key="5">
    <source>
        <dbReference type="Proteomes" id="UP000029121"/>
    </source>
</evidence>
<dbReference type="InterPro" id="IPR002083">
    <property type="entry name" value="MATH/TRAF_dom"/>
</dbReference>
<dbReference type="EMBL" id="KB870809">
    <property type="protein sequence ID" value="EOA24557.1"/>
    <property type="molecule type" value="Genomic_DNA"/>
</dbReference>
<organism evidence="4 5">
    <name type="scientific">Capsella rubella</name>
    <dbReference type="NCBI Taxonomy" id="81985"/>
    <lineage>
        <taxon>Eukaryota</taxon>
        <taxon>Viridiplantae</taxon>
        <taxon>Streptophyta</taxon>
        <taxon>Embryophyta</taxon>
        <taxon>Tracheophyta</taxon>
        <taxon>Spermatophyta</taxon>
        <taxon>Magnoliopsida</taxon>
        <taxon>eudicotyledons</taxon>
        <taxon>Gunneridae</taxon>
        <taxon>Pentapetalae</taxon>
        <taxon>rosids</taxon>
        <taxon>malvids</taxon>
        <taxon>Brassicales</taxon>
        <taxon>Brassicaceae</taxon>
        <taxon>Camelineae</taxon>
        <taxon>Capsella</taxon>
    </lineage>
</organism>
<dbReference type="InterPro" id="IPR008974">
    <property type="entry name" value="TRAF-like"/>
</dbReference>
<dbReference type="eggNOG" id="KOG1987">
    <property type="taxonomic scope" value="Eukaryota"/>
</dbReference>
<evidence type="ECO:0000256" key="2">
    <source>
        <dbReference type="SAM" id="Coils"/>
    </source>
</evidence>
<dbReference type="Proteomes" id="UP000029121">
    <property type="component" value="Unassembled WGS sequence"/>
</dbReference>
<feature type="coiled-coil region" evidence="2">
    <location>
        <begin position="243"/>
        <end position="270"/>
    </location>
</feature>
<dbReference type="PANTHER" id="PTHR46236:SF21">
    <property type="entry name" value="TRAF-LIKE FAMILY PROTEIN-RELATED"/>
    <property type="match status" value="1"/>
</dbReference>
<dbReference type="OrthoDB" id="289038at2759"/>
<name>R0FPW3_9BRAS</name>
<feature type="domain" description="MATH" evidence="3">
    <location>
        <begin position="6"/>
        <end position="137"/>
    </location>
</feature>
<dbReference type="PROSITE" id="PS50144">
    <property type="entry name" value="MATH"/>
    <property type="match status" value="1"/>
</dbReference>
<dbReference type="PANTHER" id="PTHR46236">
    <property type="entry name" value="TRAF-LIKE SUPERFAMILY PROTEIN"/>
    <property type="match status" value="1"/>
</dbReference>
<dbReference type="Pfam" id="PF22486">
    <property type="entry name" value="MATH_2"/>
    <property type="match status" value="1"/>
</dbReference>